<keyword evidence="2" id="KW-1185">Reference proteome</keyword>
<dbReference type="EMBL" id="PXXU01000083">
    <property type="protein sequence ID" value="PSJ16019.1"/>
    <property type="molecule type" value="Genomic_DNA"/>
</dbReference>
<dbReference type="OrthoDB" id="4119964at2"/>
<accession>A0A2P7NRF7</accession>
<dbReference type="RefSeq" id="WP_106708230.1">
    <property type="nucleotide sequence ID" value="NZ_PXXU01000083.1"/>
</dbReference>
<protein>
    <recommendedName>
        <fullName evidence="3">DUF2971 domain-containing protein</fullName>
    </recommendedName>
</protein>
<reference evidence="1 2" key="1">
    <citation type="submission" date="2018-03" db="EMBL/GenBank/DDBJ databases">
        <title>Draft genome of Nitrosomonas supralitoralis APG5.</title>
        <authorList>
            <person name="Urakawa H."/>
            <person name="Lopez J.V."/>
        </authorList>
    </citation>
    <scope>NUCLEOTIDE SEQUENCE [LARGE SCALE GENOMIC DNA]</scope>
    <source>
        <strain evidence="1 2">APG5</strain>
    </source>
</reference>
<sequence length="292" mass="33984">MEYPNKLYKYVATERIDILKNQLIRFTQASALNDPFELQPMFDALFSENALEDAMNFPFAYIEEALRRQYLKFSSKQKSQISIDQLIANVRDNPQVLEKIREEIKPSLRTMVSNFSPKAKEMFIETFQTIGILSLSETINHPLLWAHYSSAHKGFAIEFDTKHKFFHRRRSDTDQLFHLRKVRYANRSSVGRSLSDLDDEDLLATKETSWAYEAEWRMIVPLNEADSVLSIEDEKIYLYTIPLSAISGIIIGARANSLFYEEIKTHLQSMDYQHITLKKAILDPTNQSIQVD</sequence>
<dbReference type="Proteomes" id="UP000241912">
    <property type="component" value="Unassembled WGS sequence"/>
</dbReference>
<evidence type="ECO:0000313" key="2">
    <source>
        <dbReference type="Proteomes" id="UP000241912"/>
    </source>
</evidence>
<dbReference type="Pfam" id="PF11185">
    <property type="entry name" value="DUF2971"/>
    <property type="match status" value="1"/>
</dbReference>
<dbReference type="InterPro" id="IPR021352">
    <property type="entry name" value="DUF2971"/>
</dbReference>
<organism evidence="1 2">
    <name type="scientific">Nitrosomonas supralitoralis</name>
    <dbReference type="NCBI Taxonomy" id="2116706"/>
    <lineage>
        <taxon>Bacteria</taxon>
        <taxon>Pseudomonadati</taxon>
        <taxon>Pseudomonadota</taxon>
        <taxon>Betaproteobacteria</taxon>
        <taxon>Nitrosomonadales</taxon>
        <taxon>Nitrosomonadaceae</taxon>
        <taxon>Nitrosomonas</taxon>
    </lineage>
</organism>
<dbReference type="AlphaFoldDB" id="A0A2P7NRF7"/>
<proteinExistence type="predicted"/>
<name>A0A2P7NRF7_9PROT</name>
<evidence type="ECO:0000313" key="1">
    <source>
        <dbReference type="EMBL" id="PSJ16019.1"/>
    </source>
</evidence>
<evidence type="ECO:0008006" key="3">
    <source>
        <dbReference type="Google" id="ProtNLM"/>
    </source>
</evidence>
<comment type="caution">
    <text evidence="1">The sequence shown here is derived from an EMBL/GenBank/DDBJ whole genome shotgun (WGS) entry which is preliminary data.</text>
</comment>
<gene>
    <name evidence="1" type="ORF">C7H79_15820</name>
</gene>